<accession>A0A261SDK3</accession>
<name>A0A261SDK3_9BORD</name>
<evidence type="ECO:0000256" key="10">
    <source>
        <dbReference type="ARBA" id="ARBA00023225"/>
    </source>
</evidence>
<keyword evidence="9" id="KW-0472">Membrane</keyword>
<comment type="subcellular location">
    <subcellularLocation>
        <location evidence="1">Cell membrane</location>
        <topology evidence="1">Peripheral membrane protein</topology>
        <orientation evidence="1">Cytoplasmic side</orientation>
    </subcellularLocation>
</comment>
<dbReference type="PANTHER" id="PTHR38786:SF1">
    <property type="entry name" value="FLAGELLAR FLIJ PROTEIN"/>
    <property type="match status" value="1"/>
</dbReference>
<keyword evidence="7" id="KW-1005">Bacterial flagellum biogenesis</keyword>
<evidence type="ECO:0000256" key="6">
    <source>
        <dbReference type="ARBA" id="ARBA00022500"/>
    </source>
</evidence>
<dbReference type="InterPro" id="IPR053716">
    <property type="entry name" value="Flag_assembly_chemotaxis_eff"/>
</dbReference>
<evidence type="ECO:0000256" key="9">
    <source>
        <dbReference type="ARBA" id="ARBA00023136"/>
    </source>
</evidence>
<dbReference type="Pfam" id="PF02050">
    <property type="entry name" value="FliJ"/>
    <property type="match status" value="1"/>
</dbReference>
<comment type="caution">
    <text evidence="11">The sequence shown here is derived from an EMBL/GenBank/DDBJ whole genome shotgun (WGS) entry which is preliminary data.</text>
</comment>
<proteinExistence type="inferred from homology"/>
<dbReference type="Proteomes" id="UP000217005">
    <property type="component" value="Unassembled WGS sequence"/>
</dbReference>
<dbReference type="EMBL" id="NEVL01000003">
    <property type="protein sequence ID" value="OZI35141.1"/>
    <property type="molecule type" value="Genomic_DNA"/>
</dbReference>
<dbReference type="PIRSF" id="PIRSF019404">
    <property type="entry name" value="FliJ"/>
    <property type="match status" value="1"/>
</dbReference>
<evidence type="ECO:0000256" key="2">
    <source>
        <dbReference type="ARBA" id="ARBA00010004"/>
    </source>
</evidence>
<dbReference type="GO" id="GO:0006935">
    <property type="term" value="P:chemotaxis"/>
    <property type="evidence" value="ECO:0007669"/>
    <property type="project" value="UniProtKB-KW"/>
</dbReference>
<organism evidence="11 14">
    <name type="scientific">Bordetella genomosp. 1</name>
    <dbReference type="NCBI Taxonomy" id="1395607"/>
    <lineage>
        <taxon>Bacteria</taxon>
        <taxon>Pseudomonadati</taxon>
        <taxon>Pseudomonadota</taxon>
        <taxon>Betaproteobacteria</taxon>
        <taxon>Burkholderiales</taxon>
        <taxon>Alcaligenaceae</taxon>
        <taxon>Bordetella</taxon>
    </lineage>
</organism>
<evidence type="ECO:0000256" key="8">
    <source>
        <dbReference type="ARBA" id="ARBA00022927"/>
    </source>
</evidence>
<evidence type="ECO:0000256" key="1">
    <source>
        <dbReference type="ARBA" id="ARBA00004413"/>
    </source>
</evidence>
<evidence type="ECO:0000313" key="12">
    <source>
        <dbReference type="EMBL" id="OZI63680.1"/>
    </source>
</evidence>
<dbReference type="GO" id="GO:0005886">
    <property type="term" value="C:plasma membrane"/>
    <property type="evidence" value="ECO:0007669"/>
    <property type="project" value="UniProtKB-SubCell"/>
</dbReference>
<protein>
    <recommendedName>
        <fullName evidence="3">Flagellar FliJ protein</fullName>
    </recommendedName>
</protein>
<dbReference type="InterPro" id="IPR052570">
    <property type="entry name" value="FliJ"/>
</dbReference>
<dbReference type="GO" id="GO:0044781">
    <property type="term" value="P:bacterial-type flagellum organization"/>
    <property type="evidence" value="ECO:0007669"/>
    <property type="project" value="UniProtKB-KW"/>
</dbReference>
<dbReference type="PANTHER" id="PTHR38786">
    <property type="entry name" value="FLAGELLAR FLIJ PROTEIN"/>
    <property type="match status" value="1"/>
</dbReference>
<keyword evidence="5" id="KW-1003">Cell membrane</keyword>
<dbReference type="PRINTS" id="PR01004">
    <property type="entry name" value="FLGFLIJ"/>
</dbReference>
<evidence type="ECO:0000313" key="13">
    <source>
        <dbReference type="Proteomes" id="UP000216354"/>
    </source>
</evidence>
<dbReference type="GO" id="GO:0009288">
    <property type="term" value="C:bacterial-type flagellum"/>
    <property type="evidence" value="ECO:0007669"/>
    <property type="project" value="InterPro"/>
</dbReference>
<keyword evidence="4" id="KW-0813">Transport</keyword>
<dbReference type="AlphaFoldDB" id="A0A261SDK3"/>
<reference evidence="12 13" key="1">
    <citation type="submission" date="2017-05" db="EMBL/GenBank/DDBJ databases">
        <title>Complete and WGS of Bordetella genogroups.</title>
        <authorList>
            <person name="Spilker T."/>
            <person name="Lipuma J."/>
        </authorList>
    </citation>
    <scope>NUCLEOTIDE SEQUENCE [LARGE SCALE GENOMIC DNA]</scope>
    <source>
        <strain evidence="12 13">AU9795</strain>
    </source>
</reference>
<gene>
    <name evidence="12" type="ORF">CAL27_13810</name>
    <name evidence="11" type="ORF">CEG14_08505</name>
</gene>
<dbReference type="InterPro" id="IPR012823">
    <property type="entry name" value="Flagell_FliJ"/>
</dbReference>
<dbReference type="GO" id="GO:0071973">
    <property type="term" value="P:bacterial-type flagellum-dependent cell motility"/>
    <property type="evidence" value="ECO:0007669"/>
    <property type="project" value="InterPro"/>
</dbReference>
<keyword evidence="13" id="KW-1185">Reference proteome</keyword>
<dbReference type="EMBL" id="NEVR01000003">
    <property type="protein sequence ID" value="OZI63680.1"/>
    <property type="molecule type" value="Genomic_DNA"/>
</dbReference>
<keyword evidence="6" id="KW-0145">Chemotaxis</keyword>
<keyword evidence="10" id="KW-1006">Bacterial flagellum protein export</keyword>
<reference evidence="11 14" key="2">
    <citation type="submission" date="2017-05" db="EMBL/GenBank/DDBJ databases">
        <title>Complete and WGS of Bordetella genogroups.</title>
        <authorList>
            <person name="Spilker T."/>
            <person name="LiPuma J."/>
        </authorList>
    </citation>
    <scope>NUCLEOTIDE SEQUENCE [LARGE SCALE GENOMIC DNA]</scope>
    <source>
        <strain evidence="11 14">AU17610</strain>
    </source>
</reference>
<keyword evidence="11" id="KW-0969">Cilium</keyword>
<evidence type="ECO:0000256" key="7">
    <source>
        <dbReference type="ARBA" id="ARBA00022795"/>
    </source>
</evidence>
<keyword evidence="11" id="KW-0282">Flagellum</keyword>
<comment type="similarity">
    <text evidence="2">Belongs to the FliJ family.</text>
</comment>
<dbReference type="Proteomes" id="UP000216354">
    <property type="component" value="Unassembled WGS sequence"/>
</dbReference>
<keyword evidence="11" id="KW-0966">Cell projection</keyword>
<evidence type="ECO:0000313" key="14">
    <source>
        <dbReference type="Proteomes" id="UP000217005"/>
    </source>
</evidence>
<dbReference type="Gene3D" id="1.10.287.1700">
    <property type="match status" value="1"/>
</dbReference>
<dbReference type="GO" id="GO:0015031">
    <property type="term" value="P:protein transport"/>
    <property type="evidence" value="ECO:0007669"/>
    <property type="project" value="UniProtKB-KW"/>
</dbReference>
<evidence type="ECO:0000256" key="5">
    <source>
        <dbReference type="ARBA" id="ARBA00022475"/>
    </source>
</evidence>
<sequence length="149" mass="17350">MPSQLPLDMLIGLAKDATDDAARELGKISAERNNAERQLQMLHDYRQDYLTRLSQAMQNGMAASDCHNYQRFIGTLDDAIAQQGNVLRDIDQQLHACRLNWQNEKRKLSSFDTLAQRREQARQVVENRREQRVNDEYSARLVQNRARLH</sequence>
<keyword evidence="8" id="KW-0653">Protein transport</keyword>
<evidence type="ECO:0000256" key="4">
    <source>
        <dbReference type="ARBA" id="ARBA00022448"/>
    </source>
</evidence>
<dbReference type="RefSeq" id="WP_094825952.1">
    <property type="nucleotide sequence ID" value="NZ_NEVL01000003.1"/>
</dbReference>
<dbReference type="NCBIfam" id="TIGR02473">
    <property type="entry name" value="flagell_FliJ"/>
    <property type="match status" value="1"/>
</dbReference>
<dbReference type="InterPro" id="IPR018006">
    <property type="entry name" value="Flag_FliJ_proteobac"/>
</dbReference>
<dbReference type="OrthoDB" id="6465096at2"/>
<evidence type="ECO:0000313" key="11">
    <source>
        <dbReference type="EMBL" id="OZI35141.1"/>
    </source>
</evidence>
<dbReference type="GO" id="GO:0003774">
    <property type="term" value="F:cytoskeletal motor activity"/>
    <property type="evidence" value="ECO:0007669"/>
    <property type="project" value="InterPro"/>
</dbReference>
<evidence type="ECO:0000256" key="3">
    <source>
        <dbReference type="ARBA" id="ARBA00020392"/>
    </source>
</evidence>